<evidence type="ECO:0000313" key="1">
    <source>
        <dbReference type="EMBL" id="JAD54844.1"/>
    </source>
</evidence>
<name>A0A0A9ASW1_ARUDO</name>
<proteinExistence type="predicted"/>
<protein>
    <submittedName>
        <fullName evidence="1">Uncharacterized protein</fullName>
    </submittedName>
</protein>
<sequence length="14" mass="1829">MKSLMWFMTKLLWN</sequence>
<dbReference type="EMBL" id="GBRH01243051">
    <property type="protein sequence ID" value="JAD54844.1"/>
    <property type="molecule type" value="Transcribed_RNA"/>
</dbReference>
<reference evidence="1" key="2">
    <citation type="journal article" date="2015" name="Data Brief">
        <title>Shoot transcriptome of the giant reed, Arundo donax.</title>
        <authorList>
            <person name="Barrero R.A."/>
            <person name="Guerrero F.D."/>
            <person name="Moolhuijzen P."/>
            <person name="Goolsby J.A."/>
            <person name="Tidwell J."/>
            <person name="Bellgard S.E."/>
            <person name="Bellgard M.I."/>
        </authorList>
    </citation>
    <scope>NUCLEOTIDE SEQUENCE</scope>
    <source>
        <tissue evidence="1">Shoot tissue taken approximately 20 cm above the soil surface</tissue>
    </source>
</reference>
<accession>A0A0A9ASW1</accession>
<organism evidence="1">
    <name type="scientific">Arundo donax</name>
    <name type="common">Giant reed</name>
    <name type="synonym">Donax arundinaceus</name>
    <dbReference type="NCBI Taxonomy" id="35708"/>
    <lineage>
        <taxon>Eukaryota</taxon>
        <taxon>Viridiplantae</taxon>
        <taxon>Streptophyta</taxon>
        <taxon>Embryophyta</taxon>
        <taxon>Tracheophyta</taxon>
        <taxon>Spermatophyta</taxon>
        <taxon>Magnoliopsida</taxon>
        <taxon>Liliopsida</taxon>
        <taxon>Poales</taxon>
        <taxon>Poaceae</taxon>
        <taxon>PACMAD clade</taxon>
        <taxon>Arundinoideae</taxon>
        <taxon>Arundineae</taxon>
        <taxon>Arundo</taxon>
    </lineage>
</organism>
<reference evidence="1" key="1">
    <citation type="submission" date="2014-09" db="EMBL/GenBank/DDBJ databases">
        <authorList>
            <person name="Magalhaes I.L.F."/>
            <person name="Oliveira U."/>
            <person name="Santos F.R."/>
            <person name="Vidigal T.H.D.A."/>
            <person name="Brescovit A.D."/>
            <person name="Santos A.J."/>
        </authorList>
    </citation>
    <scope>NUCLEOTIDE SEQUENCE</scope>
    <source>
        <tissue evidence="1">Shoot tissue taken approximately 20 cm above the soil surface</tissue>
    </source>
</reference>